<proteinExistence type="predicted"/>
<organism evidence="6 7">
    <name type="scientific">Candidatus Lambdaproteobacteria bacterium RIFOXYD2_FULL_50_16</name>
    <dbReference type="NCBI Taxonomy" id="1817772"/>
    <lineage>
        <taxon>Bacteria</taxon>
        <taxon>Pseudomonadati</taxon>
        <taxon>Pseudomonadota</taxon>
        <taxon>Candidatus Lambdaproteobacteria</taxon>
    </lineage>
</organism>
<evidence type="ECO:0000259" key="5">
    <source>
        <dbReference type="PROSITE" id="PS50887"/>
    </source>
</evidence>
<comment type="caution">
    <text evidence="6">The sequence shown here is derived from an EMBL/GenBank/DDBJ whole genome shotgun (WGS) entry which is preliminary data.</text>
</comment>
<dbReference type="EMBL" id="MFNE01000024">
    <property type="protein sequence ID" value="OGG95354.1"/>
    <property type="molecule type" value="Genomic_DNA"/>
</dbReference>
<dbReference type="Pfam" id="PF13426">
    <property type="entry name" value="PAS_9"/>
    <property type="match status" value="2"/>
</dbReference>
<sequence>MNQSNNIKAVPENLLKLVASIQEPAFLQEKGGRIAWANLAALRLFGLSESEMIGKSPSEALEPKGQGMFDRQFEKIAQGDQHGFMTTVTKKDGSELDLSFHFSHLANGSDAYLLSQVEAEQNHLPSLHQQGYQELLEAIESGVFVLVDDHIRFANRYFCELTGFSEAELIGKSLFDLIHHKDLHQFSRKYRNRDEMVLGGDEFEFRIHQKDGLVVYVYMVLGEIKFEGRDAMAASVNDITMRKIIEEENEKYALEIKEQYAYVDNLIERLPLGAWIIDFSEEPCQSGDPFCKKAHEKLGFSVSITRVNKALAQMMGFSKREMVGASIFDPRFVDEKNANIFLENLTQRRQGKRGSYEIEVKHRSGRIIPILLEAIPTVFESDHVMARQAIGLMVDLTESKAAEAEMKRLNEKLTEFSKTDALTGLANRRNFDEYLGQEINRAIREKWDLSLILIDIDFFKKYNDGYGHLAGDQCLQGVAEAFRSVVKRAIDLCARYGGEEFAVILPSTSTEGALKVGESLRAAVAAAQIPHAHSAAAPFVTISAGVSTMRAGEKFDADRLIVLADEGLYQSKTDGRNRVTAALRRR</sequence>
<comment type="catalytic activity">
    <reaction evidence="2">
        <text>2 GTP = 3',3'-c-di-GMP + 2 diphosphate</text>
        <dbReference type="Rhea" id="RHEA:24898"/>
        <dbReference type="ChEBI" id="CHEBI:33019"/>
        <dbReference type="ChEBI" id="CHEBI:37565"/>
        <dbReference type="ChEBI" id="CHEBI:58805"/>
        <dbReference type="EC" id="2.7.7.65"/>
    </reaction>
</comment>
<dbReference type="GO" id="GO:1902201">
    <property type="term" value="P:negative regulation of bacterial-type flagellum-dependent cell motility"/>
    <property type="evidence" value="ECO:0007669"/>
    <property type="project" value="TreeGrafter"/>
</dbReference>
<dbReference type="NCBIfam" id="TIGR00229">
    <property type="entry name" value="sensory_box"/>
    <property type="match status" value="3"/>
</dbReference>
<dbReference type="GO" id="GO:0052621">
    <property type="term" value="F:diguanylate cyclase activity"/>
    <property type="evidence" value="ECO:0007669"/>
    <property type="project" value="UniProtKB-EC"/>
</dbReference>
<dbReference type="InterPro" id="IPR029787">
    <property type="entry name" value="Nucleotide_cyclase"/>
</dbReference>
<dbReference type="PROSITE" id="PS50112">
    <property type="entry name" value="PAS"/>
    <property type="match status" value="2"/>
</dbReference>
<feature type="domain" description="GGDEF" evidence="5">
    <location>
        <begin position="447"/>
        <end position="584"/>
    </location>
</feature>
<dbReference type="InterPro" id="IPR050469">
    <property type="entry name" value="Diguanylate_Cyclase"/>
</dbReference>
<accession>A0A1F6GB96</accession>
<gene>
    <name evidence="6" type="ORF">A2527_07485</name>
</gene>
<dbReference type="Proteomes" id="UP000178449">
    <property type="component" value="Unassembled WGS sequence"/>
</dbReference>
<dbReference type="InterPro" id="IPR000700">
    <property type="entry name" value="PAS-assoc_C"/>
</dbReference>
<dbReference type="InterPro" id="IPR043128">
    <property type="entry name" value="Rev_trsase/Diguanyl_cyclase"/>
</dbReference>
<dbReference type="STRING" id="1817772.A2527_07485"/>
<feature type="domain" description="PAC" evidence="4">
    <location>
        <begin position="354"/>
        <end position="408"/>
    </location>
</feature>
<dbReference type="InterPro" id="IPR035965">
    <property type="entry name" value="PAS-like_dom_sf"/>
</dbReference>
<dbReference type="SUPFAM" id="SSF55073">
    <property type="entry name" value="Nucleotide cyclase"/>
    <property type="match status" value="1"/>
</dbReference>
<feature type="domain" description="PAS" evidence="3">
    <location>
        <begin position="10"/>
        <end position="80"/>
    </location>
</feature>
<dbReference type="CDD" id="cd01949">
    <property type="entry name" value="GGDEF"/>
    <property type="match status" value="1"/>
</dbReference>
<dbReference type="InterPro" id="IPR000014">
    <property type="entry name" value="PAS"/>
</dbReference>
<evidence type="ECO:0000313" key="7">
    <source>
        <dbReference type="Proteomes" id="UP000178449"/>
    </source>
</evidence>
<dbReference type="EC" id="2.7.7.65" evidence="1"/>
<dbReference type="CDD" id="cd00130">
    <property type="entry name" value="PAS"/>
    <property type="match status" value="3"/>
</dbReference>
<name>A0A1F6GB96_9PROT</name>
<dbReference type="FunFam" id="3.30.70.270:FF:000001">
    <property type="entry name" value="Diguanylate cyclase domain protein"/>
    <property type="match status" value="1"/>
</dbReference>
<dbReference type="PANTHER" id="PTHR45138:SF9">
    <property type="entry name" value="DIGUANYLATE CYCLASE DGCM-RELATED"/>
    <property type="match status" value="1"/>
</dbReference>
<evidence type="ECO:0000259" key="4">
    <source>
        <dbReference type="PROSITE" id="PS50113"/>
    </source>
</evidence>
<dbReference type="InterPro" id="IPR000160">
    <property type="entry name" value="GGDEF_dom"/>
</dbReference>
<dbReference type="Gene3D" id="3.30.70.270">
    <property type="match status" value="1"/>
</dbReference>
<dbReference type="SUPFAM" id="SSF55785">
    <property type="entry name" value="PYP-like sensor domain (PAS domain)"/>
    <property type="match status" value="3"/>
</dbReference>
<evidence type="ECO:0000259" key="3">
    <source>
        <dbReference type="PROSITE" id="PS50112"/>
    </source>
</evidence>
<dbReference type="SMART" id="SM00267">
    <property type="entry name" value="GGDEF"/>
    <property type="match status" value="1"/>
</dbReference>
<evidence type="ECO:0000313" key="6">
    <source>
        <dbReference type="EMBL" id="OGG95354.1"/>
    </source>
</evidence>
<evidence type="ECO:0000256" key="2">
    <source>
        <dbReference type="ARBA" id="ARBA00034247"/>
    </source>
</evidence>
<reference evidence="6 7" key="1">
    <citation type="journal article" date="2016" name="Nat. Commun.">
        <title>Thousands of microbial genomes shed light on interconnected biogeochemical processes in an aquifer system.</title>
        <authorList>
            <person name="Anantharaman K."/>
            <person name="Brown C.T."/>
            <person name="Hug L.A."/>
            <person name="Sharon I."/>
            <person name="Castelle C.J."/>
            <person name="Probst A.J."/>
            <person name="Thomas B.C."/>
            <person name="Singh A."/>
            <person name="Wilkins M.J."/>
            <person name="Karaoz U."/>
            <person name="Brodie E.L."/>
            <person name="Williams K.H."/>
            <person name="Hubbard S.S."/>
            <person name="Banfield J.F."/>
        </authorList>
    </citation>
    <scope>NUCLEOTIDE SEQUENCE [LARGE SCALE GENOMIC DNA]</scope>
</reference>
<feature type="domain" description="PAS" evidence="3">
    <location>
        <begin position="128"/>
        <end position="192"/>
    </location>
</feature>
<dbReference type="Pfam" id="PF00989">
    <property type="entry name" value="PAS"/>
    <property type="match status" value="1"/>
</dbReference>
<evidence type="ECO:0000256" key="1">
    <source>
        <dbReference type="ARBA" id="ARBA00012528"/>
    </source>
</evidence>
<dbReference type="AlphaFoldDB" id="A0A1F6GB96"/>
<dbReference type="InterPro" id="IPR013767">
    <property type="entry name" value="PAS_fold"/>
</dbReference>
<dbReference type="GO" id="GO:0006355">
    <property type="term" value="P:regulation of DNA-templated transcription"/>
    <property type="evidence" value="ECO:0007669"/>
    <property type="project" value="InterPro"/>
</dbReference>
<dbReference type="Gene3D" id="3.30.450.20">
    <property type="entry name" value="PAS domain"/>
    <property type="match status" value="3"/>
</dbReference>
<dbReference type="SMART" id="SM00091">
    <property type="entry name" value="PAS"/>
    <property type="match status" value="2"/>
</dbReference>
<dbReference type="PROSITE" id="PS50113">
    <property type="entry name" value="PAC"/>
    <property type="match status" value="1"/>
</dbReference>
<dbReference type="GO" id="GO:0043709">
    <property type="term" value="P:cell adhesion involved in single-species biofilm formation"/>
    <property type="evidence" value="ECO:0007669"/>
    <property type="project" value="TreeGrafter"/>
</dbReference>
<dbReference type="NCBIfam" id="TIGR00254">
    <property type="entry name" value="GGDEF"/>
    <property type="match status" value="1"/>
</dbReference>
<dbReference type="PROSITE" id="PS50887">
    <property type="entry name" value="GGDEF"/>
    <property type="match status" value="1"/>
</dbReference>
<dbReference type="Pfam" id="PF00990">
    <property type="entry name" value="GGDEF"/>
    <property type="match status" value="1"/>
</dbReference>
<dbReference type="GO" id="GO:0005886">
    <property type="term" value="C:plasma membrane"/>
    <property type="evidence" value="ECO:0007669"/>
    <property type="project" value="TreeGrafter"/>
</dbReference>
<protein>
    <recommendedName>
        <fullName evidence="1">diguanylate cyclase</fullName>
        <ecNumber evidence="1">2.7.7.65</ecNumber>
    </recommendedName>
</protein>
<dbReference type="PANTHER" id="PTHR45138">
    <property type="entry name" value="REGULATORY COMPONENTS OF SENSORY TRANSDUCTION SYSTEM"/>
    <property type="match status" value="1"/>
</dbReference>